<evidence type="ECO:0000256" key="1">
    <source>
        <dbReference type="SAM" id="MobiDB-lite"/>
    </source>
</evidence>
<protein>
    <recommendedName>
        <fullName evidence="5">Gram-positive cocci surface proteins LPxTG domain-containing protein</fullName>
    </recommendedName>
</protein>
<accession>A0ABY6PHT5</accession>
<dbReference type="Proteomes" id="UP001164959">
    <property type="component" value="Chromosome"/>
</dbReference>
<reference evidence="3" key="1">
    <citation type="submission" date="2022-11" db="EMBL/GenBank/DDBJ databases">
        <title>Identification and genomic analyses of a novel endophytic actinobacterium Streptomyces endophytica sp. nov. with potential for biocontrol of Yam anthracnose.</title>
        <authorList>
            <person name="Huang X."/>
        </authorList>
    </citation>
    <scope>NUCLEOTIDE SEQUENCE</scope>
    <source>
        <strain evidence="3">HNM0140</strain>
    </source>
</reference>
<name>A0ABY6PHT5_9ACTN</name>
<proteinExistence type="predicted"/>
<feature type="signal peptide" evidence="2">
    <location>
        <begin position="1"/>
        <end position="26"/>
    </location>
</feature>
<feature type="compositionally biased region" description="Basic and acidic residues" evidence="1">
    <location>
        <begin position="64"/>
        <end position="74"/>
    </location>
</feature>
<sequence>MRSISALCGVVVVGGALALSSPAVHAETAKGGSCSGAMSAAKQAKSSYDSYDRELRDLTNQGGHPDRSQRDHLGRLKMKWNDASSMADRTCGKSKPAKPRPKAMPKSMPKAMPHGKVKAGAGAMSATSGPSDLALTSSAALISGAAGVWLLRRRDGEELG</sequence>
<gene>
    <name evidence="3" type="ORF">OJ254_23635</name>
</gene>
<feature type="chain" id="PRO_5045268374" description="Gram-positive cocci surface proteins LPxTG domain-containing protein" evidence="2">
    <location>
        <begin position="27"/>
        <end position="160"/>
    </location>
</feature>
<evidence type="ECO:0008006" key="5">
    <source>
        <dbReference type="Google" id="ProtNLM"/>
    </source>
</evidence>
<dbReference type="EMBL" id="CP110636">
    <property type="protein sequence ID" value="UZJ32722.1"/>
    <property type="molecule type" value="Genomic_DNA"/>
</dbReference>
<organism evidence="3 4">
    <name type="scientific">Streptomyces endophytica</name>
    <dbReference type="NCBI Taxonomy" id="2991496"/>
    <lineage>
        <taxon>Bacteria</taxon>
        <taxon>Bacillati</taxon>
        <taxon>Actinomycetota</taxon>
        <taxon>Actinomycetes</taxon>
        <taxon>Kitasatosporales</taxon>
        <taxon>Streptomycetaceae</taxon>
        <taxon>Streptomyces</taxon>
    </lineage>
</organism>
<evidence type="ECO:0000313" key="4">
    <source>
        <dbReference type="Proteomes" id="UP001164959"/>
    </source>
</evidence>
<feature type="region of interest" description="Disordered" evidence="1">
    <location>
        <begin position="53"/>
        <end position="132"/>
    </location>
</feature>
<evidence type="ECO:0000313" key="3">
    <source>
        <dbReference type="EMBL" id="UZJ32722.1"/>
    </source>
</evidence>
<evidence type="ECO:0000256" key="2">
    <source>
        <dbReference type="SAM" id="SignalP"/>
    </source>
</evidence>
<dbReference type="RefSeq" id="WP_265363942.1">
    <property type="nucleotide sequence ID" value="NZ_CP110636.1"/>
</dbReference>
<keyword evidence="4" id="KW-1185">Reference proteome</keyword>
<keyword evidence="2" id="KW-0732">Signal</keyword>